<dbReference type="InterPro" id="IPR038765">
    <property type="entry name" value="Papain-like_cys_pep_sf"/>
</dbReference>
<reference evidence="2" key="1">
    <citation type="journal article" date="2006" name="Genomics">
        <title>Construction, database integration, and application of an Oenothera EST library.</title>
        <authorList>
            <person name="Mracek J."/>
            <person name="Greiner S."/>
            <person name="Cho W.K."/>
            <person name="Rauwolf U."/>
            <person name="Braun M."/>
            <person name="Umate P."/>
            <person name="Altstatter J."/>
            <person name="Stoppel R."/>
            <person name="Mlcochova L."/>
            <person name="Silber M.V."/>
            <person name="Volz S.M."/>
            <person name="White S."/>
            <person name="Selmeier R."/>
            <person name="Rudd S."/>
            <person name="Herrmann R.G."/>
            <person name="Meurer J."/>
        </authorList>
    </citation>
    <scope>NUCLEOTIDE SEQUENCE</scope>
</reference>
<dbReference type="AlphaFoldDB" id="B1PL55"/>
<accession>B1PL55</accession>
<sequence>LLATPLLIAAVEISQPSGDLDDALIRQVVSDDTIILLDAEAHGHFSKFKLQFGKSYASEEEHDYRFGVFRENLRRAKLHQKL</sequence>
<dbReference type="Pfam" id="PF08246">
    <property type="entry name" value="Inhibitor_I29"/>
    <property type="match status" value="1"/>
</dbReference>
<reference evidence="2" key="2">
    <citation type="journal article" date="2008" name="Genetics">
        <title>Molecular marker systems for Oenothera genetics.</title>
        <authorList>
            <person name="Rauwolf U."/>
            <person name="Golczyk H."/>
            <person name="Meurer J."/>
            <person name="Herrmann R.G."/>
            <person name="Greiner S."/>
        </authorList>
    </citation>
    <scope>NUCLEOTIDE SEQUENCE</scope>
</reference>
<organism evidence="2">
    <name type="scientific">Oenothera elata subsp. hookeri</name>
    <name type="common">Hooker's evening primrose</name>
    <name type="synonym">Oenothera hookeri</name>
    <dbReference type="NCBI Taxonomy" id="85636"/>
    <lineage>
        <taxon>Eukaryota</taxon>
        <taxon>Viridiplantae</taxon>
        <taxon>Streptophyta</taxon>
        <taxon>Embryophyta</taxon>
        <taxon>Tracheophyta</taxon>
        <taxon>Spermatophyta</taxon>
        <taxon>Magnoliopsida</taxon>
        <taxon>eudicotyledons</taxon>
        <taxon>Gunneridae</taxon>
        <taxon>Pentapetalae</taxon>
        <taxon>rosids</taxon>
        <taxon>malvids</taxon>
        <taxon>Myrtales</taxon>
        <taxon>Onagraceae</taxon>
        <taxon>Onagroideae</taxon>
        <taxon>Onagreae</taxon>
        <taxon>Oenothera</taxon>
    </lineage>
</organism>
<evidence type="ECO:0000259" key="1">
    <source>
        <dbReference type="SMART" id="SM00848"/>
    </source>
</evidence>
<feature type="domain" description="Cathepsin propeptide inhibitor" evidence="1">
    <location>
        <begin position="45"/>
        <end position="82"/>
    </location>
</feature>
<dbReference type="SUPFAM" id="SSF54001">
    <property type="entry name" value="Cysteine proteinases"/>
    <property type="match status" value="1"/>
</dbReference>
<dbReference type="InterPro" id="IPR013201">
    <property type="entry name" value="Prot_inhib_I29"/>
</dbReference>
<evidence type="ECO:0000313" key="2">
    <source>
        <dbReference type="EMBL" id="ACA52223.1"/>
    </source>
</evidence>
<dbReference type="SMART" id="SM00848">
    <property type="entry name" value="Inhibitor_I29"/>
    <property type="match status" value="1"/>
</dbReference>
<dbReference type="Gene3D" id="1.10.287.2250">
    <property type="match status" value="1"/>
</dbReference>
<feature type="non-terminal residue" evidence="2">
    <location>
        <position position="1"/>
    </location>
</feature>
<name>B1PL55_OENEH</name>
<proteinExistence type="predicted"/>
<protein>
    <submittedName>
        <fullName evidence="2">Drought-inducible cysteine proteinase Rd19A</fullName>
    </submittedName>
</protein>
<dbReference type="EMBL" id="EU447229">
    <property type="protein sequence ID" value="ACA52223.1"/>
    <property type="molecule type" value="Genomic_DNA"/>
</dbReference>
<feature type="non-terminal residue" evidence="2">
    <location>
        <position position="82"/>
    </location>
</feature>